<dbReference type="EMBL" id="OC961828">
    <property type="protein sequence ID" value="CAD7665545.1"/>
    <property type="molecule type" value="Genomic_DNA"/>
</dbReference>
<dbReference type="EMBL" id="CAJPVJ010046975">
    <property type="protein sequence ID" value="CAG2182677.1"/>
    <property type="molecule type" value="Genomic_DNA"/>
</dbReference>
<proteinExistence type="predicted"/>
<keyword evidence="4" id="KW-1185">Reference proteome</keyword>
<reference evidence="3" key="1">
    <citation type="submission" date="2020-11" db="EMBL/GenBank/DDBJ databases">
        <authorList>
            <person name="Tran Van P."/>
        </authorList>
    </citation>
    <scope>NUCLEOTIDE SEQUENCE</scope>
</reference>
<dbReference type="InterPro" id="IPR002469">
    <property type="entry name" value="Peptidase_S9B_N"/>
</dbReference>
<dbReference type="AlphaFoldDB" id="A0A7R9MS67"/>
<sequence>PLITSDKKHYLIRLPSNADKTNKLRQISGISIASEIQKFITDENNDVTQVLAYSRLNDTVFYEATHASARPQKHIFRKSRIFAAEAEPAVCLTCNQMDRNCTYQTAIFSPNAQHFMLICLGMVLKLGSEKKLQNLLQFRAFPQFRTFQVPIGDYSKC</sequence>
<dbReference type="EMBL" id="CAJPVJ010047003">
    <property type="protein sequence ID" value="CAG2182681.1"/>
    <property type="molecule type" value="Genomic_DNA"/>
</dbReference>
<gene>
    <name evidence="2" type="ORF">ONB1V03_LOCUS22098</name>
    <name evidence="3" type="ORF">ONB1V03_LOCUS22102</name>
</gene>
<feature type="non-terminal residue" evidence="3">
    <location>
        <position position="157"/>
    </location>
</feature>
<name>A0A7R9MS67_9ACAR</name>
<organism evidence="3">
    <name type="scientific">Oppiella nova</name>
    <dbReference type="NCBI Taxonomy" id="334625"/>
    <lineage>
        <taxon>Eukaryota</taxon>
        <taxon>Metazoa</taxon>
        <taxon>Ecdysozoa</taxon>
        <taxon>Arthropoda</taxon>
        <taxon>Chelicerata</taxon>
        <taxon>Arachnida</taxon>
        <taxon>Acari</taxon>
        <taxon>Acariformes</taxon>
        <taxon>Sarcoptiformes</taxon>
        <taxon>Oribatida</taxon>
        <taxon>Brachypylina</taxon>
        <taxon>Oppioidea</taxon>
        <taxon>Oppiidae</taxon>
        <taxon>Oppiella</taxon>
    </lineage>
</organism>
<dbReference type="Gene3D" id="2.140.10.30">
    <property type="entry name" value="Dipeptidylpeptidase IV, N-terminal domain"/>
    <property type="match status" value="1"/>
</dbReference>
<dbReference type="Proteomes" id="UP000728032">
    <property type="component" value="Unassembled WGS sequence"/>
</dbReference>
<accession>A0A7R9MS67</accession>
<evidence type="ECO:0000313" key="2">
    <source>
        <dbReference type="EMBL" id="CAD7665541.1"/>
    </source>
</evidence>
<evidence type="ECO:0000313" key="4">
    <source>
        <dbReference type="Proteomes" id="UP000728032"/>
    </source>
</evidence>
<protein>
    <recommendedName>
        <fullName evidence="1">Dipeptidylpeptidase IV N-terminal domain-containing protein</fullName>
    </recommendedName>
</protein>
<feature type="domain" description="Dipeptidylpeptidase IV N-terminal" evidence="1">
    <location>
        <begin position="27"/>
        <end position="122"/>
    </location>
</feature>
<feature type="non-terminal residue" evidence="3">
    <location>
        <position position="1"/>
    </location>
</feature>
<dbReference type="GO" id="GO:0006508">
    <property type="term" value="P:proteolysis"/>
    <property type="evidence" value="ECO:0007669"/>
    <property type="project" value="InterPro"/>
</dbReference>
<dbReference type="EMBL" id="OC961800">
    <property type="protein sequence ID" value="CAD7665541.1"/>
    <property type="molecule type" value="Genomic_DNA"/>
</dbReference>
<evidence type="ECO:0000259" key="1">
    <source>
        <dbReference type="Pfam" id="PF00930"/>
    </source>
</evidence>
<evidence type="ECO:0000313" key="3">
    <source>
        <dbReference type="EMBL" id="CAD7665545.1"/>
    </source>
</evidence>
<dbReference type="Pfam" id="PF00930">
    <property type="entry name" value="DPPIV_N"/>
    <property type="match status" value="1"/>
</dbReference>